<evidence type="ECO:0000256" key="1">
    <source>
        <dbReference type="ARBA" id="ARBA00004834"/>
    </source>
</evidence>
<keyword evidence="5 6" id="KW-0326">Glycosidase</keyword>
<evidence type="ECO:0000313" key="10">
    <source>
        <dbReference type="Proteomes" id="UP001610335"/>
    </source>
</evidence>
<evidence type="ECO:0000313" key="9">
    <source>
        <dbReference type="EMBL" id="KAL2835029.1"/>
    </source>
</evidence>
<evidence type="ECO:0000256" key="6">
    <source>
        <dbReference type="RuleBase" id="RU361187"/>
    </source>
</evidence>
<dbReference type="PANTHER" id="PTHR43301:SF5">
    <property type="entry name" value="ARABINAN ENDO-1,5-ALPHA-L-ARABINOSIDASE D-RELATED"/>
    <property type="match status" value="1"/>
</dbReference>
<feature type="transmembrane region" description="Helical" evidence="7">
    <location>
        <begin position="360"/>
        <end position="377"/>
    </location>
</feature>
<dbReference type="InterPro" id="IPR050727">
    <property type="entry name" value="GH43_arabinanases"/>
</dbReference>
<evidence type="ECO:0000256" key="2">
    <source>
        <dbReference type="ARBA" id="ARBA00009865"/>
    </source>
</evidence>
<dbReference type="PANTHER" id="PTHR43301">
    <property type="entry name" value="ARABINAN ENDO-1,5-ALPHA-L-ARABINOSIDASE"/>
    <property type="match status" value="1"/>
</dbReference>
<feature type="chain" id="PRO_5046854241" evidence="8">
    <location>
        <begin position="19"/>
        <end position="403"/>
    </location>
</feature>
<feature type="transmembrane region" description="Helical" evidence="7">
    <location>
        <begin position="386"/>
        <end position="402"/>
    </location>
</feature>
<dbReference type="EMBL" id="JBFXLS010000001">
    <property type="protein sequence ID" value="KAL2835029.1"/>
    <property type="molecule type" value="Genomic_DNA"/>
</dbReference>
<sequence>MVHITLLGLVLCLYFATATPFNSNTVSKTTDYPLPNQGHVAAHDPNILRYDNQYYLFKGGVKIPVFRAPELDGPWERIGTVLDDLSTVPKQNRRRPWAPTVTYWRNRFYCFYSISKNGARNSAIGLASSDSIEPGTWTDHGALINTGTGPLSNIYPYNVTNAIDPAFFADPQTESPYLQYGSYWDGIFQIPLTDDLSIENPTHPDADHLVYIPDEKRKPSEGSFMNYRAPYYYVWFSHGQCCRFEQEGFPTEGKEYSIRLGRSESVHGPFVDRESKDLLDGGGTVIYGSNHGKVYAPGGLGILSSSGDDPDVLYYHYHNTSIGFAQGDAQLGWNYLDYVDGWPVPRAPASRGSNLQPTSYLTFVALLCMCCLVYTLHYKGLIGRKSTIPLVFLIALAFLWIQH</sequence>
<dbReference type="SUPFAM" id="SSF75005">
    <property type="entry name" value="Arabinanase/levansucrase/invertase"/>
    <property type="match status" value="1"/>
</dbReference>
<evidence type="ECO:0000256" key="5">
    <source>
        <dbReference type="ARBA" id="ARBA00023295"/>
    </source>
</evidence>
<keyword evidence="10" id="KW-1185">Reference proteome</keyword>
<feature type="signal peptide" evidence="8">
    <location>
        <begin position="1"/>
        <end position="18"/>
    </location>
</feature>
<proteinExistence type="inferred from homology"/>
<keyword evidence="7" id="KW-1133">Transmembrane helix</keyword>
<comment type="pathway">
    <text evidence="1">Glycan metabolism; L-arabinan degradation.</text>
</comment>
<name>A0ABR4J4Q6_9EURO</name>
<comment type="caution">
    <text evidence="9">The sequence shown here is derived from an EMBL/GenBank/DDBJ whole genome shotgun (WGS) entry which is preliminary data.</text>
</comment>
<reference evidence="9 10" key="1">
    <citation type="submission" date="2024-07" db="EMBL/GenBank/DDBJ databases">
        <title>Section-level genome sequencing and comparative genomics of Aspergillus sections Usti and Cavernicolus.</title>
        <authorList>
            <consortium name="Lawrence Berkeley National Laboratory"/>
            <person name="Nybo J.L."/>
            <person name="Vesth T.C."/>
            <person name="Theobald S."/>
            <person name="Frisvad J.C."/>
            <person name="Larsen T.O."/>
            <person name="Kjaerboelling I."/>
            <person name="Rothschild-Mancinelli K."/>
            <person name="Lyhne E.K."/>
            <person name="Kogle M.E."/>
            <person name="Barry K."/>
            <person name="Clum A."/>
            <person name="Na H."/>
            <person name="Ledsgaard L."/>
            <person name="Lin J."/>
            <person name="Lipzen A."/>
            <person name="Kuo A."/>
            <person name="Riley R."/>
            <person name="Mondo S."/>
            <person name="LaButti K."/>
            <person name="Haridas S."/>
            <person name="Pangalinan J."/>
            <person name="Salamov A.A."/>
            <person name="Simmons B.A."/>
            <person name="Magnuson J.K."/>
            <person name="Chen J."/>
            <person name="Drula E."/>
            <person name="Henrissat B."/>
            <person name="Wiebenga A."/>
            <person name="Lubbers R.J."/>
            <person name="Gomes A.C."/>
            <person name="Makela M.R."/>
            <person name="Stajich J."/>
            <person name="Grigoriev I.V."/>
            <person name="Mortensen U.H."/>
            <person name="De vries R.P."/>
            <person name="Baker S.E."/>
            <person name="Andersen M.R."/>
        </authorList>
    </citation>
    <scope>NUCLEOTIDE SEQUENCE [LARGE SCALE GENOMIC DNA]</scope>
    <source>
        <strain evidence="9 10">CBS 600.67</strain>
    </source>
</reference>
<dbReference type="InterPro" id="IPR023296">
    <property type="entry name" value="Glyco_hydro_beta-prop_sf"/>
</dbReference>
<dbReference type="CDD" id="cd18831">
    <property type="entry name" value="GH43_AnAbnA-like"/>
    <property type="match status" value="1"/>
</dbReference>
<dbReference type="Pfam" id="PF04616">
    <property type="entry name" value="Glyco_hydro_43"/>
    <property type="match status" value="1"/>
</dbReference>
<keyword evidence="7" id="KW-0472">Membrane</keyword>
<evidence type="ECO:0000256" key="3">
    <source>
        <dbReference type="ARBA" id="ARBA00022729"/>
    </source>
</evidence>
<gene>
    <name evidence="9" type="ORF">BDW59DRAFT_136995</name>
</gene>
<dbReference type="InterPro" id="IPR006710">
    <property type="entry name" value="Glyco_hydro_43"/>
</dbReference>
<keyword evidence="3 8" id="KW-0732">Signal</keyword>
<comment type="similarity">
    <text evidence="2 6">Belongs to the glycosyl hydrolase 43 family.</text>
</comment>
<organism evidence="9 10">
    <name type="scientific">Aspergillus cavernicola</name>
    <dbReference type="NCBI Taxonomy" id="176166"/>
    <lineage>
        <taxon>Eukaryota</taxon>
        <taxon>Fungi</taxon>
        <taxon>Dikarya</taxon>
        <taxon>Ascomycota</taxon>
        <taxon>Pezizomycotina</taxon>
        <taxon>Eurotiomycetes</taxon>
        <taxon>Eurotiomycetidae</taxon>
        <taxon>Eurotiales</taxon>
        <taxon>Aspergillaceae</taxon>
        <taxon>Aspergillus</taxon>
        <taxon>Aspergillus subgen. Nidulantes</taxon>
    </lineage>
</organism>
<evidence type="ECO:0000256" key="7">
    <source>
        <dbReference type="SAM" id="Phobius"/>
    </source>
</evidence>
<accession>A0ABR4J4Q6</accession>
<protein>
    <submittedName>
        <fullName evidence="9">Glycosyl hydrolase</fullName>
    </submittedName>
</protein>
<evidence type="ECO:0000256" key="4">
    <source>
        <dbReference type="ARBA" id="ARBA00022801"/>
    </source>
</evidence>
<keyword evidence="4 6" id="KW-0378">Hydrolase</keyword>
<keyword evidence="7" id="KW-0812">Transmembrane</keyword>
<evidence type="ECO:0000256" key="8">
    <source>
        <dbReference type="SAM" id="SignalP"/>
    </source>
</evidence>
<dbReference type="Gene3D" id="2.115.10.20">
    <property type="entry name" value="Glycosyl hydrolase domain, family 43"/>
    <property type="match status" value="1"/>
</dbReference>
<dbReference type="Proteomes" id="UP001610335">
    <property type="component" value="Unassembled WGS sequence"/>
</dbReference>
<dbReference type="GO" id="GO:0016787">
    <property type="term" value="F:hydrolase activity"/>
    <property type="evidence" value="ECO:0007669"/>
    <property type="project" value="UniProtKB-KW"/>
</dbReference>